<dbReference type="EMBL" id="CM007657">
    <property type="protein sequence ID" value="ONH98073.1"/>
    <property type="molecule type" value="Genomic_DNA"/>
</dbReference>
<protein>
    <submittedName>
        <fullName evidence="1">Uncharacterized protein</fullName>
    </submittedName>
</protein>
<dbReference type="Proteomes" id="UP000006882">
    <property type="component" value="Chromosome G7"/>
</dbReference>
<keyword evidence="2" id="KW-1185">Reference proteome</keyword>
<reference evidence="1 2" key="1">
    <citation type="journal article" date="2013" name="Nat. Genet.">
        <title>The high-quality draft genome of peach (Prunus persica) identifies unique patterns of genetic diversity, domestication and genome evolution.</title>
        <authorList>
            <consortium name="International Peach Genome Initiative"/>
            <person name="Verde I."/>
            <person name="Abbott A.G."/>
            <person name="Scalabrin S."/>
            <person name="Jung S."/>
            <person name="Shu S."/>
            <person name="Marroni F."/>
            <person name="Zhebentyayeva T."/>
            <person name="Dettori M.T."/>
            <person name="Grimwood J."/>
            <person name="Cattonaro F."/>
            <person name="Zuccolo A."/>
            <person name="Rossini L."/>
            <person name="Jenkins J."/>
            <person name="Vendramin E."/>
            <person name="Meisel L.A."/>
            <person name="Decroocq V."/>
            <person name="Sosinski B."/>
            <person name="Prochnik S."/>
            <person name="Mitros T."/>
            <person name="Policriti A."/>
            <person name="Cipriani G."/>
            <person name="Dondini L."/>
            <person name="Ficklin S."/>
            <person name="Goodstein D.M."/>
            <person name="Xuan P."/>
            <person name="Del Fabbro C."/>
            <person name="Aramini V."/>
            <person name="Copetti D."/>
            <person name="Gonzalez S."/>
            <person name="Horner D.S."/>
            <person name="Falchi R."/>
            <person name="Lucas S."/>
            <person name="Mica E."/>
            <person name="Maldonado J."/>
            <person name="Lazzari B."/>
            <person name="Bielenberg D."/>
            <person name="Pirona R."/>
            <person name="Miculan M."/>
            <person name="Barakat A."/>
            <person name="Testolin R."/>
            <person name="Stella A."/>
            <person name="Tartarini S."/>
            <person name="Tonutti P."/>
            <person name="Arus P."/>
            <person name="Orellana A."/>
            <person name="Wells C."/>
            <person name="Main D."/>
            <person name="Vizzotto G."/>
            <person name="Silva H."/>
            <person name="Salamini F."/>
            <person name="Schmutz J."/>
            <person name="Morgante M."/>
            <person name="Rokhsar D.S."/>
        </authorList>
    </citation>
    <scope>NUCLEOTIDE SEQUENCE [LARGE SCALE GENOMIC DNA]</scope>
    <source>
        <strain evidence="2">cv. Nemared</strain>
    </source>
</reference>
<evidence type="ECO:0000313" key="1">
    <source>
        <dbReference type="EMBL" id="ONH98073.1"/>
    </source>
</evidence>
<dbReference type="AlphaFoldDB" id="A0A251NFH8"/>
<sequence>MYKVISLLLSIVKRTLNKTSIISGSWFLVVICFTSPPAGKLKSGLSVRQQANLRDALCCTKMQDKKE</sequence>
<accession>A0A251NFH8</accession>
<evidence type="ECO:0000313" key="2">
    <source>
        <dbReference type="Proteomes" id="UP000006882"/>
    </source>
</evidence>
<dbReference type="Gramene" id="ONH98073">
    <property type="protein sequence ID" value="ONH98073"/>
    <property type="gene ID" value="PRUPE_7G227400"/>
</dbReference>
<proteinExistence type="predicted"/>
<gene>
    <name evidence="1" type="ORF">PRUPE_7G227400</name>
</gene>
<name>A0A251NFH8_PRUPE</name>
<organism evidence="1 2">
    <name type="scientific">Prunus persica</name>
    <name type="common">Peach</name>
    <name type="synonym">Amygdalus persica</name>
    <dbReference type="NCBI Taxonomy" id="3760"/>
    <lineage>
        <taxon>Eukaryota</taxon>
        <taxon>Viridiplantae</taxon>
        <taxon>Streptophyta</taxon>
        <taxon>Embryophyta</taxon>
        <taxon>Tracheophyta</taxon>
        <taxon>Spermatophyta</taxon>
        <taxon>Magnoliopsida</taxon>
        <taxon>eudicotyledons</taxon>
        <taxon>Gunneridae</taxon>
        <taxon>Pentapetalae</taxon>
        <taxon>rosids</taxon>
        <taxon>fabids</taxon>
        <taxon>Rosales</taxon>
        <taxon>Rosaceae</taxon>
        <taxon>Amygdaloideae</taxon>
        <taxon>Amygdaleae</taxon>
        <taxon>Prunus</taxon>
    </lineage>
</organism>